<comment type="caution">
    <text evidence="2">The sequence shown here is derived from an EMBL/GenBank/DDBJ whole genome shotgun (WGS) entry which is preliminary data.</text>
</comment>
<feature type="compositionally biased region" description="Basic and acidic residues" evidence="1">
    <location>
        <begin position="104"/>
        <end position="113"/>
    </location>
</feature>
<gene>
    <name evidence="2" type="ORF">NPIL_165301</name>
</gene>
<evidence type="ECO:0000256" key="1">
    <source>
        <dbReference type="SAM" id="MobiDB-lite"/>
    </source>
</evidence>
<feature type="compositionally biased region" description="Low complexity" evidence="1">
    <location>
        <begin position="1"/>
        <end position="14"/>
    </location>
</feature>
<reference evidence="2" key="1">
    <citation type="submission" date="2020-08" db="EMBL/GenBank/DDBJ databases">
        <title>Multicomponent nature underlies the extraordinary mechanical properties of spider dragline silk.</title>
        <authorList>
            <person name="Kono N."/>
            <person name="Nakamura H."/>
            <person name="Mori M."/>
            <person name="Yoshida Y."/>
            <person name="Ohtoshi R."/>
            <person name="Malay A.D."/>
            <person name="Moran D.A.P."/>
            <person name="Tomita M."/>
            <person name="Numata K."/>
            <person name="Arakawa K."/>
        </authorList>
    </citation>
    <scope>NUCLEOTIDE SEQUENCE</scope>
</reference>
<feature type="compositionally biased region" description="Basic and acidic residues" evidence="1">
    <location>
        <begin position="75"/>
        <end position="86"/>
    </location>
</feature>
<feature type="compositionally biased region" description="Polar residues" evidence="1">
    <location>
        <begin position="88"/>
        <end position="103"/>
    </location>
</feature>
<organism evidence="2 3">
    <name type="scientific">Nephila pilipes</name>
    <name type="common">Giant wood spider</name>
    <name type="synonym">Nephila maculata</name>
    <dbReference type="NCBI Taxonomy" id="299642"/>
    <lineage>
        <taxon>Eukaryota</taxon>
        <taxon>Metazoa</taxon>
        <taxon>Ecdysozoa</taxon>
        <taxon>Arthropoda</taxon>
        <taxon>Chelicerata</taxon>
        <taxon>Arachnida</taxon>
        <taxon>Araneae</taxon>
        <taxon>Araneomorphae</taxon>
        <taxon>Entelegynae</taxon>
        <taxon>Araneoidea</taxon>
        <taxon>Nephilidae</taxon>
        <taxon>Nephila</taxon>
    </lineage>
</organism>
<name>A0A8X6QGS0_NEPPI</name>
<feature type="region of interest" description="Disordered" evidence="1">
    <location>
        <begin position="1"/>
        <end position="39"/>
    </location>
</feature>
<dbReference type="EMBL" id="BMAW01031490">
    <property type="protein sequence ID" value="GFU21330.1"/>
    <property type="molecule type" value="Genomic_DNA"/>
</dbReference>
<sequence length="122" mass="13320">MFAEAVSSESSDAVYRGGLCHDCDQGPTKSKRPLPVTEYQDDVRTVQKPTNSQHFIKQRKIRTAIAGKSSTAMGKMERQTPPRAREAPTNQNVPAKAESSIQKSRLEGKETKQKTQNGCGGG</sequence>
<evidence type="ECO:0000313" key="2">
    <source>
        <dbReference type="EMBL" id="GFU21330.1"/>
    </source>
</evidence>
<protein>
    <submittedName>
        <fullName evidence="2">Uncharacterized protein</fullName>
    </submittedName>
</protein>
<evidence type="ECO:0000313" key="3">
    <source>
        <dbReference type="Proteomes" id="UP000887013"/>
    </source>
</evidence>
<dbReference type="AlphaFoldDB" id="A0A8X6QGS0"/>
<accession>A0A8X6QGS0</accession>
<keyword evidence="3" id="KW-1185">Reference proteome</keyword>
<dbReference type="Proteomes" id="UP000887013">
    <property type="component" value="Unassembled WGS sequence"/>
</dbReference>
<proteinExistence type="predicted"/>
<feature type="region of interest" description="Disordered" evidence="1">
    <location>
        <begin position="61"/>
        <end position="122"/>
    </location>
</feature>